<keyword evidence="3" id="KW-1185">Reference proteome</keyword>
<accession>A0A2G8L4N6</accession>
<evidence type="ECO:0000313" key="3">
    <source>
        <dbReference type="Proteomes" id="UP000230750"/>
    </source>
</evidence>
<evidence type="ECO:0000259" key="1">
    <source>
        <dbReference type="SMART" id="SM00218"/>
    </source>
</evidence>
<dbReference type="OrthoDB" id="6065502at2759"/>
<dbReference type="SMART" id="SM00218">
    <property type="entry name" value="ZU5"/>
    <property type="match status" value="1"/>
</dbReference>
<dbReference type="AlphaFoldDB" id="A0A2G8L4N6"/>
<dbReference type="PANTHER" id="PTHR12582">
    <property type="entry name" value="NETRIN RECEPTOR UNC5"/>
    <property type="match status" value="1"/>
</dbReference>
<dbReference type="PANTHER" id="PTHR12582:SF41">
    <property type="entry name" value="UNC5C-LIKE PROTEIN"/>
    <property type="match status" value="1"/>
</dbReference>
<reference evidence="2 3" key="1">
    <citation type="journal article" date="2017" name="PLoS Biol.">
        <title>The sea cucumber genome provides insights into morphological evolution and visceral regeneration.</title>
        <authorList>
            <person name="Zhang X."/>
            <person name="Sun L."/>
            <person name="Yuan J."/>
            <person name="Sun Y."/>
            <person name="Gao Y."/>
            <person name="Zhang L."/>
            <person name="Li S."/>
            <person name="Dai H."/>
            <person name="Hamel J.F."/>
            <person name="Liu C."/>
            <person name="Yu Y."/>
            <person name="Liu S."/>
            <person name="Lin W."/>
            <person name="Guo K."/>
            <person name="Jin S."/>
            <person name="Xu P."/>
            <person name="Storey K.B."/>
            <person name="Huan P."/>
            <person name="Zhang T."/>
            <person name="Zhou Y."/>
            <person name="Zhang J."/>
            <person name="Lin C."/>
            <person name="Li X."/>
            <person name="Xing L."/>
            <person name="Huo D."/>
            <person name="Sun M."/>
            <person name="Wang L."/>
            <person name="Mercier A."/>
            <person name="Li F."/>
            <person name="Yang H."/>
            <person name="Xiang J."/>
        </authorList>
    </citation>
    <scope>NUCLEOTIDE SEQUENCE [LARGE SCALE GENOMIC DNA]</scope>
    <source>
        <strain evidence="2">Shaxun</strain>
        <tissue evidence="2">Muscle</tissue>
    </source>
</reference>
<comment type="caution">
    <text evidence="2">The sequence shown here is derived from an EMBL/GenBank/DDBJ whole genome shotgun (WGS) entry which is preliminary data.</text>
</comment>
<feature type="domain" description="ZU5" evidence="1">
    <location>
        <begin position="57"/>
        <end position="158"/>
    </location>
</feature>
<dbReference type="Proteomes" id="UP000230750">
    <property type="component" value="Unassembled WGS sequence"/>
</dbReference>
<dbReference type="STRING" id="307972.A0A2G8L4N6"/>
<dbReference type="GO" id="GO:0005042">
    <property type="term" value="F:netrin receptor activity"/>
    <property type="evidence" value="ECO:0007669"/>
    <property type="project" value="InterPro"/>
</dbReference>
<dbReference type="EMBL" id="MRZV01000225">
    <property type="protein sequence ID" value="PIK55110.1"/>
    <property type="molecule type" value="Genomic_DNA"/>
</dbReference>
<dbReference type="InterPro" id="IPR037936">
    <property type="entry name" value="UNC5A-D"/>
</dbReference>
<evidence type="ECO:0000313" key="2">
    <source>
        <dbReference type="EMBL" id="PIK55110.1"/>
    </source>
</evidence>
<organism evidence="2 3">
    <name type="scientific">Stichopus japonicus</name>
    <name type="common">Sea cucumber</name>
    <dbReference type="NCBI Taxonomy" id="307972"/>
    <lineage>
        <taxon>Eukaryota</taxon>
        <taxon>Metazoa</taxon>
        <taxon>Echinodermata</taxon>
        <taxon>Eleutherozoa</taxon>
        <taxon>Echinozoa</taxon>
        <taxon>Holothuroidea</taxon>
        <taxon>Aspidochirotacea</taxon>
        <taxon>Aspidochirotida</taxon>
        <taxon>Stichopodidae</taxon>
        <taxon>Apostichopus</taxon>
    </lineage>
</organism>
<dbReference type="Pfam" id="PF00791">
    <property type="entry name" value="ZU5"/>
    <property type="match status" value="1"/>
</dbReference>
<sequence length="234" mass="26535">MSKRELNLSVNFKILIEEGYKRLDVQGALKLSHGKLDLGRRILLLAKEEHERLPLFPGSNLYKEQYFDQRGGEMFIAGVSLRVPAGALHTGRIVSLWVSTEPAIKGPFSNKSLRLTPFVKFGPESLTLHKPVTLIIPHCAFTTTNQMGIDVYSGVLQTVLHFLPPDCPFKVIYDKSVKWSLDRKHFSCSMNSQHLAVKAQQPSLIGLHIHFIPKMRKCVSIYRSLTEFLIRVIN</sequence>
<proteinExistence type="predicted"/>
<dbReference type="InterPro" id="IPR000906">
    <property type="entry name" value="ZU5_dom"/>
</dbReference>
<dbReference type="Gene3D" id="2.60.220.30">
    <property type="match status" value="1"/>
</dbReference>
<protein>
    <recommendedName>
        <fullName evidence="1">ZU5 domain-containing protein</fullName>
    </recommendedName>
</protein>
<dbReference type="GO" id="GO:0016020">
    <property type="term" value="C:membrane"/>
    <property type="evidence" value="ECO:0007669"/>
    <property type="project" value="InterPro"/>
</dbReference>
<gene>
    <name evidence="2" type="ORF">BSL78_08005</name>
</gene>
<name>A0A2G8L4N6_STIJA</name>